<feature type="domain" description="N-CoR GPS2-interacting" evidence="5">
    <location>
        <begin position="8"/>
        <end position="91"/>
    </location>
</feature>
<protein>
    <recommendedName>
        <fullName evidence="5">N-CoR GPS2-interacting domain-containing protein</fullName>
    </recommendedName>
</protein>
<dbReference type="GO" id="GO:0000785">
    <property type="term" value="C:chromatin"/>
    <property type="evidence" value="ECO:0007669"/>
    <property type="project" value="TreeGrafter"/>
</dbReference>
<dbReference type="Gene3D" id="1.20.5.430">
    <property type="match status" value="1"/>
</dbReference>
<dbReference type="AlphaFoldDB" id="A0A653DLC0"/>
<reference evidence="6 7" key="1">
    <citation type="submission" date="2019-01" db="EMBL/GenBank/DDBJ databases">
        <authorList>
            <person name="Sayadi A."/>
        </authorList>
    </citation>
    <scope>NUCLEOTIDE SEQUENCE [LARGE SCALE GENOMIC DNA]</scope>
</reference>
<comment type="similarity">
    <text evidence="1">Belongs to the N-CoR nuclear receptor corepressors family.</text>
</comment>
<evidence type="ECO:0000256" key="4">
    <source>
        <dbReference type="SAM" id="MobiDB-lite"/>
    </source>
</evidence>
<sequence length="211" mass="24879">MYKPPGAYNPQVEAISPTPEQLAPDDQAFRTTKDELIQQIGKVDREIAKAESQIAILKKKQAELEEIANKPAVKSEVQEDAVPKHQSLPQKIYADNRKKAQNAHAQLDPLGPKVEWPLYNQPSDAPVYHENKRRHVAFKRRLIEYFKRKHEEKEQRNTYLTDTYSKMMQEWLRKVDKIEGSTKRKAKEAKNREFFEKVFPELRKQREDKER</sequence>
<keyword evidence="7" id="KW-1185">Reference proteome</keyword>
<keyword evidence="2 3" id="KW-0175">Coiled coil</keyword>
<feature type="coiled-coil region" evidence="3">
    <location>
        <begin position="33"/>
        <end position="70"/>
    </location>
</feature>
<evidence type="ECO:0000313" key="6">
    <source>
        <dbReference type="EMBL" id="VEN61016.1"/>
    </source>
</evidence>
<evidence type="ECO:0000256" key="3">
    <source>
        <dbReference type="SAM" id="Coils"/>
    </source>
</evidence>
<evidence type="ECO:0000259" key="5">
    <source>
        <dbReference type="Pfam" id="PF15784"/>
    </source>
</evidence>
<accession>A0A653DLC0</accession>
<evidence type="ECO:0000256" key="2">
    <source>
        <dbReference type="ARBA" id="ARBA00023054"/>
    </source>
</evidence>
<dbReference type="OrthoDB" id="10258692at2759"/>
<dbReference type="Proteomes" id="UP000410492">
    <property type="component" value="Unassembled WGS sequence"/>
</dbReference>
<proteinExistence type="inferred from homology"/>
<dbReference type="PANTHER" id="PTHR13992">
    <property type="entry name" value="NUCLEAR RECEPTOR CO-REPRESSOR RELATED NCOR"/>
    <property type="match status" value="1"/>
</dbReference>
<dbReference type="Pfam" id="PF15784">
    <property type="entry name" value="GPS2_interact"/>
    <property type="match status" value="1"/>
</dbReference>
<gene>
    <name evidence="6" type="ORF">CALMAC_LOCUS18539</name>
</gene>
<dbReference type="PANTHER" id="PTHR13992:SF39">
    <property type="entry name" value="SMRTER, ISOFORM G"/>
    <property type="match status" value="1"/>
</dbReference>
<evidence type="ECO:0000256" key="1">
    <source>
        <dbReference type="ARBA" id="ARBA00010097"/>
    </source>
</evidence>
<name>A0A653DLC0_CALMS</name>
<dbReference type="InterPro" id="IPR051571">
    <property type="entry name" value="N-CoR_corepressor"/>
</dbReference>
<dbReference type="EMBL" id="CAACVG010012889">
    <property type="protein sequence ID" value="VEN61016.1"/>
    <property type="molecule type" value="Genomic_DNA"/>
</dbReference>
<dbReference type="GO" id="GO:0006357">
    <property type="term" value="P:regulation of transcription by RNA polymerase II"/>
    <property type="evidence" value="ECO:0007669"/>
    <property type="project" value="TreeGrafter"/>
</dbReference>
<evidence type="ECO:0000313" key="7">
    <source>
        <dbReference type="Proteomes" id="UP000410492"/>
    </source>
</evidence>
<feature type="region of interest" description="Disordered" evidence="4">
    <location>
        <begin position="1"/>
        <end position="24"/>
    </location>
</feature>
<organism evidence="6 7">
    <name type="scientific">Callosobruchus maculatus</name>
    <name type="common">Southern cowpea weevil</name>
    <name type="synonym">Pulse bruchid</name>
    <dbReference type="NCBI Taxonomy" id="64391"/>
    <lineage>
        <taxon>Eukaryota</taxon>
        <taxon>Metazoa</taxon>
        <taxon>Ecdysozoa</taxon>
        <taxon>Arthropoda</taxon>
        <taxon>Hexapoda</taxon>
        <taxon>Insecta</taxon>
        <taxon>Pterygota</taxon>
        <taxon>Neoptera</taxon>
        <taxon>Endopterygota</taxon>
        <taxon>Coleoptera</taxon>
        <taxon>Polyphaga</taxon>
        <taxon>Cucujiformia</taxon>
        <taxon>Chrysomeloidea</taxon>
        <taxon>Chrysomelidae</taxon>
        <taxon>Bruchinae</taxon>
        <taxon>Bruchini</taxon>
        <taxon>Callosobruchus</taxon>
    </lineage>
</organism>
<dbReference type="InterPro" id="IPR031557">
    <property type="entry name" value="N-CoR_GPS2_interact"/>
</dbReference>